<evidence type="ECO:0000313" key="4">
    <source>
        <dbReference type="EMBL" id="KAG2312978.1"/>
    </source>
</evidence>
<feature type="compositionally biased region" description="Polar residues" evidence="1">
    <location>
        <begin position="366"/>
        <end position="378"/>
    </location>
</feature>
<feature type="region of interest" description="Disordered" evidence="1">
    <location>
        <begin position="339"/>
        <end position="403"/>
    </location>
</feature>
<name>A0A8X7VJU7_BRACI</name>
<evidence type="ECO:0000313" key="5">
    <source>
        <dbReference type="Proteomes" id="UP000886595"/>
    </source>
</evidence>
<feature type="domain" description="Reverse transcriptase zinc-binding" evidence="2">
    <location>
        <begin position="1197"/>
        <end position="1281"/>
    </location>
</feature>
<evidence type="ECO:0000259" key="3">
    <source>
        <dbReference type="Pfam" id="PF14111"/>
    </source>
</evidence>
<accession>A0A8X7VJU7</accession>
<dbReference type="PANTHER" id="PTHR33116">
    <property type="entry name" value="REVERSE TRANSCRIPTASE ZINC-BINDING DOMAIN-CONTAINING PROTEIN-RELATED-RELATED"/>
    <property type="match status" value="1"/>
</dbReference>
<organism evidence="4 5">
    <name type="scientific">Brassica carinata</name>
    <name type="common">Ethiopian mustard</name>
    <name type="synonym">Abyssinian cabbage</name>
    <dbReference type="NCBI Taxonomy" id="52824"/>
    <lineage>
        <taxon>Eukaryota</taxon>
        <taxon>Viridiplantae</taxon>
        <taxon>Streptophyta</taxon>
        <taxon>Embryophyta</taxon>
        <taxon>Tracheophyta</taxon>
        <taxon>Spermatophyta</taxon>
        <taxon>Magnoliopsida</taxon>
        <taxon>eudicotyledons</taxon>
        <taxon>Gunneridae</taxon>
        <taxon>Pentapetalae</taxon>
        <taxon>rosids</taxon>
        <taxon>malvids</taxon>
        <taxon>Brassicales</taxon>
        <taxon>Brassicaceae</taxon>
        <taxon>Brassiceae</taxon>
        <taxon>Brassica</taxon>
    </lineage>
</organism>
<keyword evidence="5" id="KW-1185">Reference proteome</keyword>
<comment type="caution">
    <text evidence="4">The sequence shown here is derived from an EMBL/GenBank/DDBJ whole genome shotgun (WGS) entry which is preliminary data.</text>
</comment>
<dbReference type="InterPro" id="IPR026960">
    <property type="entry name" value="RVT-Znf"/>
</dbReference>
<feature type="compositionally biased region" description="Basic and acidic residues" evidence="1">
    <location>
        <begin position="339"/>
        <end position="348"/>
    </location>
</feature>
<gene>
    <name evidence="4" type="ORF">Bca52824_024535</name>
</gene>
<dbReference type="EMBL" id="JAAMPC010000005">
    <property type="protein sequence ID" value="KAG2312978.1"/>
    <property type="molecule type" value="Genomic_DNA"/>
</dbReference>
<dbReference type="InterPro" id="IPR036691">
    <property type="entry name" value="Endo/exonu/phosph_ase_sf"/>
</dbReference>
<feature type="region of interest" description="Disordered" evidence="1">
    <location>
        <begin position="76"/>
        <end position="104"/>
    </location>
</feature>
<evidence type="ECO:0000259" key="2">
    <source>
        <dbReference type="Pfam" id="PF13966"/>
    </source>
</evidence>
<dbReference type="Proteomes" id="UP000886595">
    <property type="component" value="Unassembled WGS sequence"/>
</dbReference>
<dbReference type="OrthoDB" id="1113249at2759"/>
<dbReference type="PANTHER" id="PTHR33116:SF66">
    <property type="entry name" value="REVERSE TRANSCRIPTASE ZINC-BINDING DOMAIN-CONTAINING PROTEIN"/>
    <property type="match status" value="1"/>
</dbReference>
<dbReference type="Pfam" id="PF14111">
    <property type="entry name" value="DUF4283"/>
    <property type="match status" value="1"/>
</dbReference>
<feature type="domain" description="DUF4283" evidence="3">
    <location>
        <begin position="149"/>
        <end position="234"/>
    </location>
</feature>
<evidence type="ECO:0008006" key="6">
    <source>
        <dbReference type="Google" id="ProtNLM"/>
    </source>
</evidence>
<sequence>MPLKKKCLNALRGSSKMARLQAYSKPPISVNSLKDKSPIAGAASSAAAIALEEALETALPISTVEEMVKDVTTPATCGEVGVESSTPNRSDSDSEEAPPAVLSEQASETKTYASLLKNSAELEQLGTPTEHVSGVPFVLIPDENIAAAKEEFKEFIYARFHGDWPAMGRIIGVVNALWARNGPRIFVHNVGEGEFLLRVTNVKTREFLLSRTCWNVAGFPMFVAPWSPDFTPDEAPITQAVVPVELRNVPYLLFNRESLSRLATAVEKPVSLYPETERKENFKVAKLYVRVDLTKPLPRKIISGFSNGKETLIDVTYPWLPLKCELCNKYGHLQEKCKTHTPKAESVRKRSASPGVGSKTRKNSRQGRSSKSPKTLDSMNLKKAVETEDAEEGELVADEQAPRVEGIEETPNTHASNSPASGVVSVDSVPVCDNTSTKEVKDIGNVYTGSGVEDMLDNKAGKSERQPLQQIMSDFESSRSGQSSDDPDNPFFLVNRLNSDRRHTFVKDWITTHRPLFGAFLETHIQSSNAARIHNAIPIGWKFFGNYEHNNAGRIIIVWDPSVSVFIYKATEQAVTCGIYNMAENVNLTITFVYGMNLVGERQALWNDLAHIHRTPAIVQSPWAVVGDFNQILRLAHHSGYPQRVVDDTGMEDLNLVLQDVDLFEAPAKGVPFTWMNNNDDDPVSKRIDHAFINQVWASRFPDAYADFVEPGQSDHAACIFKIPSIRRFSRKPFKFYHHIIDHPDYHTVVSEAWNPGSITGSNQFKLVRSMKLMKKELRKINSRHFSGISMRVKDQTAKVEALQRDLLTRPDTVTAVEEHRERDKLNILLNAEQKFYRQRSRVRWADVGDRNTPFFHKTVTQRNSQNHIHFLRDENDTFLGTSVGIKSHAADYFKNILGETEMGCSDIESSVLSDLSGVKLGTFPTRYLGLPLNPSRISLATLQPFLERITFKLHSWTVKSLSFAGKIRLVASVIYGMVNFWSSVFTLPKRFYEKVDSLCCAFLWKNGASSASGARVSWADICKPKREGGLGLRRLEEFEQVFNLKRVWIFFSEPGSLWVAWLHSNVFARSCYWSIVDSQRLSPTVRTMIRAKDIVAEFLRCSIGDGRAESFWYDYWTDMGPLIDGFGLRGPRDLRIRLQATVVEASANGDWTLPPARSDVAETLQIVLSTMTPPSPSRGADRFLWRNGDGHFVPKFSAKATWHSIRQTAPTVQWHSMVWFKEEIPRCSFITWMAMLSRLPTKDRLASWGLAVPLQCVLCSSGHESHHHLFFQCSYVTGVWARFCGNSIPSVPSSLQAVAALLSSHQVTSSSDLSAVIKLLLQCIIYCVWRERNMRIFQQTSASEAGVIARIDRLMRDRLLSIPPSSPSSPSPMLVYFRLPPPDP</sequence>
<dbReference type="Pfam" id="PF13966">
    <property type="entry name" value="zf-RVT"/>
    <property type="match status" value="1"/>
</dbReference>
<feature type="compositionally biased region" description="Acidic residues" evidence="1">
    <location>
        <begin position="387"/>
        <end position="397"/>
    </location>
</feature>
<dbReference type="SUPFAM" id="SSF56219">
    <property type="entry name" value="DNase I-like"/>
    <property type="match status" value="1"/>
</dbReference>
<proteinExistence type="predicted"/>
<reference evidence="4 5" key="1">
    <citation type="submission" date="2020-02" db="EMBL/GenBank/DDBJ databases">
        <authorList>
            <person name="Ma Q."/>
            <person name="Huang Y."/>
            <person name="Song X."/>
            <person name="Pei D."/>
        </authorList>
    </citation>
    <scope>NUCLEOTIDE SEQUENCE [LARGE SCALE GENOMIC DNA]</scope>
    <source>
        <strain evidence="4">Sxm20200214</strain>
        <tissue evidence="4">Leaf</tissue>
    </source>
</reference>
<protein>
    <recommendedName>
        <fullName evidence="6">Reverse transcriptase zinc-binding domain-containing protein</fullName>
    </recommendedName>
</protein>
<evidence type="ECO:0000256" key="1">
    <source>
        <dbReference type="SAM" id="MobiDB-lite"/>
    </source>
</evidence>
<dbReference type="InterPro" id="IPR025558">
    <property type="entry name" value="DUF4283"/>
</dbReference>
<dbReference type="Gene3D" id="3.60.10.10">
    <property type="entry name" value="Endonuclease/exonuclease/phosphatase"/>
    <property type="match status" value="1"/>
</dbReference>